<protein>
    <submittedName>
        <fullName evidence="2">Uncharacterized protein</fullName>
    </submittedName>
</protein>
<evidence type="ECO:0000313" key="3">
    <source>
        <dbReference type="Proteomes" id="UP000593577"/>
    </source>
</evidence>
<feature type="compositionally biased region" description="Polar residues" evidence="1">
    <location>
        <begin position="39"/>
        <end position="66"/>
    </location>
</feature>
<keyword evidence="3" id="KW-1185">Reference proteome</keyword>
<name>A0A7J8XZZ4_GOSAI</name>
<reference evidence="2 3" key="1">
    <citation type="journal article" date="2019" name="Genome Biol. Evol.">
        <title>Insights into the evolution of the New World diploid cottons (Gossypium, subgenus Houzingenia) based on genome sequencing.</title>
        <authorList>
            <person name="Grover C.E."/>
            <person name="Arick M.A. 2nd"/>
            <person name="Thrash A."/>
            <person name="Conover J.L."/>
            <person name="Sanders W.S."/>
            <person name="Peterson D.G."/>
            <person name="Frelichowski J.E."/>
            <person name="Scheffler J.A."/>
            <person name="Scheffler B.E."/>
            <person name="Wendel J.F."/>
        </authorList>
    </citation>
    <scope>NUCLEOTIDE SEQUENCE [LARGE SCALE GENOMIC DNA]</scope>
    <source>
        <strain evidence="2">185</strain>
        <tissue evidence="2">Leaf</tissue>
    </source>
</reference>
<gene>
    <name evidence="2" type="ORF">Goari_010309</name>
</gene>
<evidence type="ECO:0000256" key="1">
    <source>
        <dbReference type="SAM" id="MobiDB-lite"/>
    </source>
</evidence>
<accession>A0A7J8XZZ4</accession>
<feature type="non-terminal residue" evidence="2">
    <location>
        <position position="1"/>
    </location>
</feature>
<comment type="caution">
    <text evidence="2">The sequence shown here is derived from an EMBL/GenBank/DDBJ whole genome shotgun (WGS) entry which is preliminary data.</text>
</comment>
<feature type="region of interest" description="Disordered" evidence="1">
    <location>
        <begin position="20"/>
        <end position="72"/>
    </location>
</feature>
<organism evidence="2 3">
    <name type="scientific">Gossypium aridum</name>
    <name type="common">American cotton</name>
    <name type="synonym">Erioxylum aridum</name>
    <dbReference type="NCBI Taxonomy" id="34290"/>
    <lineage>
        <taxon>Eukaryota</taxon>
        <taxon>Viridiplantae</taxon>
        <taxon>Streptophyta</taxon>
        <taxon>Embryophyta</taxon>
        <taxon>Tracheophyta</taxon>
        <taxon>Spermatophyta</taxon>
        <taxon>Magnoliopsida</taxon>
        <taxon>eudicotyledons</taxon>
        <taxon>Gunneridae</taxon>
        <taxon>Pentapetalae</taxon>
        <taxon>rosids</taxon>
        <taxon>malvids</taxon>
        <taxon>Malvales</taxon>
        <taxon>Malvaceae</taxon>
        <taxon>Malvoideae</taxon>
        <taxon>Gossypium</taxon>
    </lineage>
</organism>
<sequence>MDTLLRKYARFCIQIGHRRESFPSPVDPTRPVDGKVNEQADSPCTPNLIDSHQLNNTTPVNSNQLVSDELGP</sequence>
<dbReference type="EMBL" id="JABFAA010000009">
    <property type="protein sequence ID" value="MBA0692772.1"/>
    <property type="molecule type" value="Genomic_DNA"/>
</dbReference>
<dbReference type="Proteomes" id="UP000593577">
    <property type="component" value="Unassembled WGS sequence"/>
</dbReference>
<proteinExistence type="predicted"/>
<dbReference type="AlphaFoldDB" id="A0A7J8XZZ4"/>
<evidence type="ECO:0000313" key="2">
    <source>
        <dbReference type="EMBL" id="MBA0692772.1"/>
    </source>
</evidence>